<feature type="compositionally biased region" description="Polar residues" evidence="1">
    <location>
        <begin position="1"/>
        <end position="11"/>
    </location>
</feature>
<evidence type="ECO:0000313" key="3">
    <source>
        <dbReference type="Proteomes" id="UP001164743"/>
    </source>
</evidence>
<reference evidence="2" key="1">
    <citation type="submission" date="2022-10" db="EMBL/GenBank/DDBJ databases">
        <title>Puccinia triticina Genome sequencing and assembly.</title>
        <authorList>
            <person name="Li C."/>
        </authorList>
    </citation>
    <scope>NUCLEOTIDE SEQUENCE</scope>
    <source>
        <strain evidence="2">Pt15</strain>
    </source>
</reference>
<feature type="compositionally biased region" description="Basic and acidic residues" evidence="1">
    <location>
        <begin position="87"/>
        <end position="98"/>
    </location>
</feature>
<keyword evidence="3" id="KW-1185">Reference proteome</keyword>
<dbReference type="Proteomes" id="UP001164743">
    <property type="component" value="Chromosome 8A"/>
</dbReference>
<dbReference type="EMBL" id="CP110428">
    <property type="protein sequence ID" value="WAQ87400.1"/>
    <property type="molecule type" value="Genomic_DNA"/>
</dbReference>
<evidence type="ECO:0000313" key="2">
    <source>
        <dbReference type="EMBL" id="WAQ87400.1"/>
    </source>
</evidence>
<accession>A0ABY7CQU4</accession>
<organism evidence="2 3">
    <name type="scientific">Puccinia triticina</name>
    <dbReference type="NCBI Taxonomy" id="208348"/>
    <lineage>
        <taxon>Eukaryota</taxon>
        <taxon>Fungi</taxon>
        <taxon>Dikarya</taxon>
        <taxon>Basidiomycota</taxon>
        <taxon>Pucciniomycotina</taxon>
        <taxon>Pucciniomycetes</taxon>
        <taxon>Pucciniales</taxon>
        <taxon>Pucciniaceae</taxon>
        <taxon>Puccinia</taxon>
    </lineage>
</organism>
<name>A0ABY7CQU4_9BASI</name>
<sequence length="98" mass="10612">MSASQAVITSENKIPPANPKIPKAKENFSSPSPSSSKANGKRKANEPKLQETDEETDSESNQSQSDQSPDEAPPPAKKGRGRPRKAIIKDAARRLKDM</sequence>
<feature type="compositionally biased region" description="Basic residues" evidence="1">
    <location>
        <begin position="77"/>
        <end position="86"/>
    </location>
</feature>
<feature type="region of interest" description="Disordered" evidence="1">
    <location>
        <begin position="1"/>
        <end position="98"/>
    </location>
</feature>
<dbReference type="RefSeq" id="XP_053022955.1">
    <property type="nucleotide sequence ID" value="XM_053171720.1"/>
</dbReference>
<dbReference type="GeneID" id="77812615"/>
<proteinExistence type="predicted"/>
<gene>
    <name evidence="2" type="ORF">PtA15_8A304</name>
</gene>
<protein>
    <submittedName>
        <fullName evidence="2">Uncharacterized protein</fullName>
    </submittedName>
</protein>
<evidence type="ECO:0000256" key="1">
    <source>
        <dbReference type="SAM" id="MobiDB-lite"/>
    </source>
</evidence>